<name>A0A378WX27_9NOCA</name>
<dbReference type="AlphaFoldDB" id="A0A378WX27"/>
<proteinExistence type="predicted"/>
<organism evidence="1 2">
    <name type="scientific">Nocardia africana</name>
    <dbReference type="NCBI Taxonomy" id="134964"/>
    <lineage>
        <taxon>Bacteria</taxon>
        <taxon>Bacillati</taxon>
        <taxon>Actinomycetota</taxon>
        <taxon>Actinomycetes</taxon>
        <taxon>Mycobacteriales</taxon>
        <taxon>Nocardiaceae</taxon>
        <taxon>Nocardia</taxon>
    </lineage>
</organism>
<dbReference type="EMBL" id="UGRU01000001">
    <property type="protein sequence ID" value="SUA45729.1"/>
    <property type="molecule type" value="Genomic_DNA"/>
</dbReference>
<evidence type="ECO:0000313" key="1">
    <source>
        <dbReference type="EMBL" id="SUA45729.1"/>
    </source>
</evidence>
<sequence>MTTSATPVSAPTTRVELRPRYEGANIGPWIGFKHVNYLIEEALIDHFRTIGHDVRTLYADYGLCWEVVDIDTRIIHVFNLDEAVRLIVRPRPAQTEGELAYEVTVVGHRDGAEIKVARSRVSVALRRDSRWPTPYAAARPELASAIVPQIRRAAPDTGFGAPSRTDRSTDATRLLEGRDGFAWTFRIPYFYCHFTERLQMSGYLRVMEEAVDRFLADRGVSIRTLLDDRQLIPVVPRSRITMLAEAYMEEDLQVVLVVEDVFKNLTFTLGMECFVRRGADLVPVAAGAITHGYARLEDRARWGLSGLDDRLCRALGR</sequence>
<dbReference type="RefSeq" id="WP_128145318.1">
    <property type="nucleotide sequence ID" value="NZ_JAJFOE010000001.1"/>
</dbReference>
<evidence type="ECO:0000313" key="2">
    <source>
        <dbReference type="Proteomes" id="UP000255082"/>
    </source>
</evidence>
<reference evidence="1 2" key="1">
    <citation type="submission" date="2018-06" db="EMBL/GenBank/DDBJ databases">
        <authorList>
            <consortium name="Pathogen Informatics"/>
            <person name="Doyle S."/>
        </authorList>
    </citation>
    <scope>NUCLEOTIDE SEQUENCE [LARGE SCALE GENOMIC DNA]</scope>
    <source>
        <strain evidence="1 2">NCTC13184</strain>
    </source>
</reference>
<protein>
    <recommendedName>
        <fullName evidence="3">Thioesterase</fullName>
    </recommendedName>
</protein>
<gene>
    <name evidence="1" type="ORF">NCTC13184_04253</name>
</gene>
<evidence type="ECO:0008006" key="3">
    <source>
        <dbReference type="Google" id="ProtNLM"/>
    </source>
</evidence>
<dbReference type="SUPFAM" id="SSF54637">
    <property type="entry name" value="Thioesterase/thiol ester dehydrase-isomerase"/>
    <property type="match status" value="1"/>
</dbReference>
<dbReference type="InterPro" id="IPR029069">
    <property type="entry name" value="HotDog_dom_sf"/>
</dbReference>
<dbReference type="OrthoDB" id="4556615at2"/>
<accession>A0A378WX27</accession>
<dbReference type="Proteomes" id="UP000255082">
    <property type="component" value="Unassembled WGS sequence"/>
</dbReference>
<dbReference type="Gene3D" id="3.10.129.10">
    <property type="entry name" value="Hotdog Thioesterase"/>
    <property type="match status" value="1"/>
</dbReference>